<dbReference type="PROSITE" id="PS50948">
    <property type="entry name" value="PAN"/>
    <property type="match status" value="1"/>
</dbReference>
<feature type="domain" description="Apple" evidence="1">
    <location>
        <begin position="109"/>
        <end position="198"/>
    </location>
</feature>
<reference evidence="3" key="1">
    <citation type="submission" date="2022-11" db="UniProtKB">
        <authorList>
            <consortium name="WormBaseParasite"/>
        </authorList>
    </citation>
    <scope>IDENTIFICATION</scope>
</reference>
<dbReference type="Pfam" id="PF00024">
    <property type="entry name" value="PAN_1"/>
    <property type="match status" value="1"/>
</dbReference>
<dbReference type="AlphaFoldDB" id="A0A914WL55"/>
<evidence type="ECO:0000313" key="3">
    <source>
        <dbReference type="WBParaSite" id="PSAMB.scaffold4187size15372.g23650.t1"/>
    </source>
</evidence>
<dbReference type="SUPFAM" id="SSF57414">
    <property type="entry name" value="Hairpin loop containing domain-like"/>
    <property type="match status" value="1"/>
</dbReference>
<dbReference type="WBParaSite" id="PSAMB.scaffold4187size15372.g23650.t1">
    <property type="protein sequence ID" value="PSAMB.scaffold4187size15372.g23650.t1"/>
    <property type="gene ID" value="PSAMB.scaffold4187size15372.g23650"/>
</dbReference>
<sequence>MNFCISQNGYLAHIYTSDDKDEIMAWYNTSTKKTQNMYFGLLKDSGHTITDGSQVHWVTSLTNKVVDEFKYFYKSFINNWGTGGTKSLILKYPGAVFNFENPSSGYAVCERASKRMQDYFDDWPGKYFGESQLVSQTVANVNAHICAKLCAKKLQCQSFNLMTYGSATACEIFDINKTDSGIAKLIVNASHTYYKRTFA</sequence>
<accession>A0A914WL55</accession>
<dbReference type="SUPFAM" id="SSF56436">
    <property type="entry name" value="C-type lectin-like"/>
    <property type="match status" value="1"/>
</dbReference>
<keyword evidence="2" id="KW-1185">Reference proteome</keyword>
<protein>
    <submittedName>
        <fullName evidence="3">Apple domain-containing protein</fullName>
    </submittedName>
</protein>
<evidence type="ECO:0000313" key="2">
    <source>
        <dbReference type="Proteomes" id="UP000887566"/>
    </source>
</evidence>
<name>A0A914WL55_9BILA</name>
<dbReference type="InterPro" id="IPR016187">
    <property type="entry name" value="CTDL_fold"/>
</dbReference>
<organism evidence="2 3">
    <name type="scientific">Plectus sambesii</name>
    <dbReference type="NCBI Taxonomy" id="2011161"/>
    <lineage>
        <taxon>Eukaryota</taxon>
        <taxon>Metazoa</taxon>
        <taxon>Ecdysozoa</taxon>
        <taxon>Nematoda</taxon>
        <taxon>Chromadorea</taxon>
        <taxon>Plectida</taxon>
        <taxon>Plectina</taxon>
        <taxon>Plectoidea</taxon>
        <taxon>Plectidae</taxon>
        <taxon>Plectus</taxon>
    </lineage>
</organism>
<proteinExistence type="predicted"/>
<dbReference type="Proteomes" id="UP000887566">
    <property type="component" value="Unplaced"/>
</dbReference>
<evidence type="ECO:0000259" key="1">
    <source>
        <dbReference type="PROSITE" id="PS50948"/>
    </source>
</evidence>
<dbReference type="InterPro" id="IPR003609">
    <property type="entry name" value="Pan_app"/>
</dbReference>